<dbReference type="Gene3D" id="3.40.50.1820">
    <property type="entry name" value="alpha/beta hydrolase"/>
    <property type="match status" value="1"/>
</dbReference>
<dbReference type="InterPro" id="IPR012223">
    <property type="entry name" value="TEII"/>
</dbReference>
<evidence type="ECO:0000256" key="1">
    <source>
        <dbReference type="ARBA" id="ARBA00007169"/>
    </source>
</evidence>
<evidence type="ECO:0000259" key="2">
    <source>
        <dbReference type="Pfam" id="PF00975"/>
    </source>
</evidence>
<dbReference type="PROSITE" id="PS51257">
    <property type="entry name" value="PROKAR_LIPOPROTEIN"/>
    <property type="match status" value="1"/>
</dbReference>
<dbReference type="InterPro" id="IPR029058">
    <property type="entry name" value="AB_hydrolase_fold"/>
</dbReference>
<keyword evidence="4" id="KW-1185">Reference proteome</keyword>
<organism evidence="3 4">
    <name type="scientific">Flavobacterium endoglycinae</name>
    <dbReference type="NCBI Taxonomy" id="2816357"/>
    <lineage>
        <taxon>Bacteria</taxon>
        <taxon>Pseudomonadati</taxon>
        <taxon>Bacteroidota</taxon>
        <taxon>Flavobacteriia</taxon>
        <taxon>Flavobacteriales</taxon>
        <taxon>Flavobacteriaceae</taxon>
        <taxon>Flavobacterium</taxon>
    </lineage>
</organism>
<dbReference type="RefSeq" id="WP_207295577.1">
    <property type="nucleotide sequence ID" value="NZ_CP071448.1"/>
</dbReference>
<reference evidence="3 4" key="1">
    <citation type="submission" date="2021-03" db="EMBL/GenBank/DDBJ databases">
        <title>Flavobacterium kribbensis sp. nov, an endophytic bacteria, isolated from soybean.</title>
        <authorList>
            <person name="Lee J."/>
            <person name="Seo J."/>
        </authorList>
    </citation>
    <scope>NUCLEOTIDE SEQUENCE [LARGE SCALE GENOMIC DNA]</scope>
    <source>
        <strain evidence="3 4">BB8</strain>
    </source>
</reference>
<feature type="domain" description="Thioesterase" evidence="2">
    <location>
        <begin position="9"/>
        <end position="229"/>
    </location>
</feature>
<dbReference type="Proteomes" id="UP000663440">
    <property type="component" value="Chromosome"/>
</dbReference>
<protein>
    <submittedName>
        <fullName evidence="3">Thioesterase</fullName>
    </submittedName>
</protein>
<evidence type="ECO:0000313" key="3">
    <source>
        <dbReference type="EMBL" id="QSW88374.1"/>
    </source>
</evidence>
<evidence type="ECO:0000313" key="4">
    <source>
        <dbReference type="Proteomes" id="UP000663440"/>
    </source>
</evidence>
<dbReference type="Pfam" id="PF00975">
    <property type="entry name" value="Thioesterase"/>
    <property type="match status" value="1"/>
</dbReference>
<dbReference type="SUPFAM" id="SSF53474">
    <property type="entry name" value="alpha/beta-Hydrolases"/>
    <property type="match status" value="1"/>
</dbReference>
<dbReference type="EMBL" id="CP071448">
    <property type="protein sequence ID" value="QSW88374.1"/>
    <property type="molecule type" value="Genomic_DNA"/>
</dbReference>
<proteinExistence type="inferred from homology"/>
<sequence length="242" mass="28179">MKSKENKYQLFLLHFAGGSCYSFDFLKKHFDANIDFIPLELPGRGKRFEEELLKSREEAINDYCRQIVSLNNGAPFIIYGHSMGASLGFNVVAKLEEQGYFPKRFVVSGNPGPGVKKKRDLIRYLLDDFEFKEELRSLGGIPEEVLTNKQLYEFFAPIMRADFECIEKKYHRQHYTIKAPIYAVMGSEEEYCDDIKNWHQYTNAAFDYKILKGSHFFIYDHAAEMAAILKESFLTQMNLQEV</sequence>
<dbReference type="PANTHER" id="PTHR11487">
    <property type="entry name" value="THIOESTERASE"/>
    <property type="match status" value="1"/>
</dbReference>
<gene>
    <name evidence="3" type="ORF">J0383_19225</name>
</gene>
<name>A0ABX7QD86_9FLAO</name>
<accession>A0ABX7QD86</accession>
<dbReference type="InterPro" id="IPR001031">
    <property type="entry name" value="Thioesterase"/>
</dbReference>
<dbReference type="PANTHER" id="PTHR11487:SF0">
    <property type="entry name" value="S-ACYL FATTY ACID SYNTHASE THIOESTERASE, MEDIUM CHAIN"/>
    <property type="match status" value="1"/>
</dbReference>
<comment type="similarity">
    <text evidence="1">Belongs to the thioesterase family.</text>
</comment>